<evidence type="ECO:0000313" key="1">
    <source>
        <dbReference type="EnsemblMetazoa" id="Aqu2.1.34467_001"/>
    </source>
</evidence>
<name>A0A1X7V4J7_AMPQE</name>
<dbReference type="GO" id="GO:0043001">
    <property type="term" value="P:Golgi to plasma membrane protein transport"/>
    <property type="evidence" value="ECO:0007669"/>
    <property type="project" value="InterPro"/>
</dbReference>
<evidence type="ECO:0000313" key="2">
    <source>
        <dbReference type="Proteomes" id="UP000007879"/>
    </source>
</evidence>
<evidence type="ECO:0008006" key="3">
    <source>
        <dbReference type="Google" id="ProtNLM"/>
    </source>
</evidence>
<organism evidence="1">
    <name type="scientific">Amphimedon queenslandica</name>
    <name type="common">Sponge</name>
    <dbReference type="NCBI Taxonomy" id="400682"/>
    <lineage>
        <taxon>Eukaryota</taxon>
        <taxon>Metazoa</taxon>
        <taxon>Porifera</taxon>
        <taxon>Demospongiae</taxon>
        <taxon>Heteroscleromorpha</taxon>
        <taxon>Haplosclerida</taxon>
        <taxon>Niphatidae</taxon>
        <taxon>Amphimedon</taxon>
    </lineage>
</organism>
<dbReference type="OrthoDB" id="5959043at2759"/>
<dbReference type="PANTHER" id="PTHR13066:SF2">
    <property type="entry name" value="GOLGIN-45"/>
    <property type="match status" value="1"/>
</dbReference>
<dbReference type="PANTHER" id="PTHR13066">
    <property type="entry name" value="BASIC LEUCINE ZIPPER NUCLEAR FACTOR 1 BLZF1 PROTEIN"/>
    <property type="match status" value="1"/>
</dbReference>
<dbReference type="AlphaFoldDB" id="A0A1X7V4J7"/>
<reference evidence="1" key="2">
    <citation type="submission" date="2017-05" db="UniProtKB">
        <authorList>
            <consortium name="EnsemblMetazoa"/>
        </authorList>
    </citation>
    <scope>IDENTIFICATION</scope>
</reference>
<proteinExistence type="predicted"/>
<dbReference type="EnsemblMetazoa" id="Aqu2.1.34467_001">
    <property type="protein sequence ID" value="Aqu2.1.34467_001"/>
    <property type="gene ID" value="Aqu2.1.34467"/>
</dbReference>
<dbReference type="FunCoup" id="A0A1X7V4J7">
    <property type="interactions" value="451"/>
</dbReference>
<keyword evidence="2" id="KW-1185">Reference proteome</keyword>
<dbReference type="GO" id="GO:0000139">
    <property type="term" value="C:Golgi membrane"/>
    <property type="evidence" value="ECO:0007669"/>
    <property type="project" value="TreeGrafter"/>
</dbReference>
<dbReference type="InParanoid" id="A0A1X7V4J7"/>
<sequence length="346" mass="39424">MESCRRRKQALKEKYLKKAQDLISKKKYEKYKVTDVSWSDPLITSTPLITRTRSTLPSSLRLSPHRDITELERMIEDQNKAMKELKRLLLASVGGEMGTEIETLIRDKVTLESKLNHSITELMEMNEEIEGLTIECDVWKCKVLASRLLIDELREWKGNHYHLSVNTLQTLLDERDQLMNHIKAIHQLVNNISRKLMSTSSTANSTASGIKIATVTPVQLQPIHQGCNVLELAKNTSVAVQMISDKISARHEATPMPSLLSLNTSLTEGEKLAHKLLYPVPKETTPTSRGLPHLSFSEKTLMEQRKHQQARTLPWTDDRHDGNNDIANNNSYYFCNKCNGRAIMII</sequence>
<dbReference type="KEGG" id="aqu:109581289"/>
<accession>A0A1X7V4J7</accession>
<dbReference type="Proteomes" id="UP000007879">
    <property type="component" value="Unassembled WGS sequence"/>
</dbReference>
<gene>
    <name evidence="1" type="primary">109581289</name>
</gene>
<dbReference type="EnsemblMetazoa" id="XM_019995281.1">
    <property type="protein sequence ID" value="XP_019850840.1"/>
    <property type="gene ID" value="LOC109581289"/>
</dbReference>
<dbReference type="STRING" id="400682.A0A1X7V4J7"/>
<reference evidence="2" key="1">
    <citation type="journal article" date="2010" name="Nature">
        <title>The Amphimedon queenslandica genome and the evolution of animal complexity.</title>
        <authorList>
            <person name="Srivastava M."/>
            <person name="Simakov O."/>
            <person name="Chapman J."/>
            <person name="Fahey B."/>
            <person name="Gauthier M.E."/>
            <person name="Mitros T."/>
            <person name="Richards G.S."/>
            <person name="Conaco C."/>
            <person name="Dacre M."/>
            <person name="Hellsten U."/>
            <person name="Larroux C."/>
            <person name="Putnam N.H."/>
            <person name="Stanke M."/>
            <person name="Adamska M."/>
            <person name="Darling A."/>
            <person name="Degnan S.M."/>
            <person name="Oakley T.H."/>
            <person name="Plachetzki D.C."/>
            <person name="Zhai Y."/>
            <person name="Adamski M."/>
            <person name="Calcino A."/>
            <person name="Cummins S.F."/>
            <person name="Goodstein D.M."/>
            <person name="Harris C."/>
            <person name="Jackson D.J."/>
            <person name="Leys S.P."/>
            <person name="Shu S."/>
            <person name="Woodcroft B.J."/>
            <person name="Vervoort M."/>
            <person name="Kosik K.S."/>
            <person name="Manning G."/>
            <person name="Degnan B.M."/>
            <person name="Rokhsar D.S."/>
        </authorList>
    </citation>
    <scope>NUCLEOTIDE SEQUENCE [LARGE SCALE GENOMIC DNA]</scope>
</reference>
<protein>
    <recommendedName>
        <fullName evidence="3">Golgin-45</fullName>
    </recommendedName>
</protein>
<dbReference type="InterPro" id="IPR027095">
    <property type="entry name" value="Golgin-45"/>
</dbReference>
<dbReference type="GO" id="GO:0007030">
    <property type="term" value="P:Golgi organization"/>
    <property type="evidence" value="ECO:0007669"/>
    <property type="project" value="InterPro"/>
</dbReference>